<keyword evidence="1 3" id="KW-0560">Oxidoreductase</keyword>
<dbReference type="InterPro" id="IPR006094">
    <property type="entry name" value="Oxid_FAD_bind_N"/>
</dbReference>
<sequence>MEKSSSQDPQQTQMNWAKNLTYSASRLERPRSVAELSEIVAACDRVKALGSRHSFSSVADTTGTLIELIDMPRIFELDAAAGTVTLDASTRYGDLAAALQAEGWALPNMASLPHITVAGTVATGTHGSGDGNQPLASSVRSLQMVLADGSVRTFTRGEPDFDGAVVSLGALGVVTQLTLYVIPSFEVRQDVYAGVSWDGVLAEFDALTSSAYSVSLFTRWTGEDFGMVWMKSTQEPPAEVLGVSALTQDIGLAEGPAEYATDQCGQWGSWDQRLPHFRLDFTPSNGEELQSEYLLPREHATEGLRKVRQLAAEIEPLLLITEIRTMAADEQWMSGASGRDTVGFHFTWRLLPEEVAEVLVKIEEQLLPLGARPHWGKRFVTTDIAALYPKLDQFTELAGRLDPTGTFRNEFLERMLFSSGPTD</sequence>
<keyword evidence="4" id="KW-1185">Reference proteome</keyword>
<dbReference type="PANTHER" id="PTHR43762:SF1">
    <property type="entry name" value="D-ARABINONO-1,4-LACTONE OXIDASE"/>
    <property type="match status" value="1"/>
</dbReference>
<dbReference type="InterPro" id="IPR016167">
    <property type="entry name" value="FAD-bd_PCMH_sub1"/>
</dbReference>
<dbReference type="Proteomes" id="UP000636579">
    <property type="component" value="Unassembled WGS sequence"/>
</dbReference>
<dbReference type="InterPro" id="IPR016166">
    <property type="entry name" value="FAD-bd_PCMH"/>
</dbReference>
<dbReference type="InterPro" id="IPR036318">
    <property type="entry name" value="FAD-bd_PCMH-like_sf"/>
</dbReference>
<dbReference type="EMBL" id="JADBEE010000001">
    <property type="protein sequence ID" value="MBE1515038.1"/>
    <property type="molecule type" value="Genomic_DNA"/>
</dbReference>
<evidence type="ECO:0000313" key="3">
    <source>
        <dbReference type="EMBL" id="MBE1515038.1"/>
    </source>
</evidence>
<dbReference type="RefSeq" id="WP_318779820.1">
    <property type="nucleotide sequence ID" value="NZ_JADBEE010000001.1"/>
</dbReference>
<dbReference type="GO" id="GO:0050582">
    <property type="term" value="F:xylitol oxidase activity"/>
    <property type="evidence" value="ECO:0007669"/>
    <property type="project" value="UniProtKB-EC"/>
</dbReference>
<dbReference type="Gene3D" id="3.30.70.2530">
    <property type="match status" value="1"/>
</dbReference>
<name>A0ABR9J7T0_9MICC</name>
<dbReference type="InterPro" id="IPR010031">
    <property type="entry name" value="FAD_lactone_oxidase-like"/>
</dbReference>
<gene>
    <name evidence="3" type="ORF">H4W26_001793</name>
</gene>
<dbReference type="PROSITE" id="PS51387">
    <property type="entry name" value="FAD_PCMH"/>
    <property type="match status" value="1"/>
</dbReference>
<feature type="domain" description="FAD-binding PCMH-type" evidence="2">
    <location>
        <begin position="20"/>
        <end position="184"/>
    </location>
</feature>
<dbReference type="Gene3D" id="3.30.43.10">
    <property type="entry name" value="Uridine Diphospho-n-acetylenolpyruvylglucosamine Reductase, domain 2"/>
    <property type="match status" value="1"/>
</dbReference>
<dbReference type="Gene3D" id="3.30.70.2520">
    <property type="match status" value="1"/>
</dbReference>
<evidence type="ECO:0000256" key="1">
    <source>
        <dbReference type="ARBA" id="ARBA00023002"/>
    </source>
</evidence>
<dbReference type="Gene3D" id="1.10.45.10">
    <property type="entry name" value="Vanillyl-alcohol Oxidase, Chain A, domain 4"/>
    <property type="match status" value="1"/>
</dbReference>
<comment type="caution">
    <text evidence="3">The sequence shown here is derived from an EMBL/GenBank/DDBJ whole genome shotgun (WGS) entry which is preliminary data.</text>
</comment>
<accession>A0ABR9J7T0</accession>
<organism evidence="3 4">
    <name type="scientific">Nesterenkonia halotolerans</name>
    <dbReference type="NCBI Taxonomy" id="225325"/>
    <lineage>
        <taxon>Bacteria</taxon>
        <taxon>Bacillati</taxon>
        <taxon>Actinomycetota</taxon>
        <taxon>Actinomycetes</taxon>
        <taxon>Micrococcales</taxon>
        <taxon>Micrococcaceae</taxon>
        <taxon>Nesterenkonia</taxon>
    </lineage>
</organism>
<reference evidence="3 4" key="1">
    <citation type="submission" date="2020-10" db="EMBL/GenBank/DDBJ databases">
        <title>Sequencing the genomes of 1000 actinobacteria strains.</title>
        <authorList>
            <person name="Klenk H.-P."/>
        </authorList>
    </citation>
    <scope>NUCLEOTIDE SEQUENCE [LARGE SCALE GENOMIC DNA]</scope>
    <source>
        <strain evidence="3 4">DSM 15474</strain>
    </source>
</reference>
<dbReference type="Gene3D" id="3.30.465.10">
    <property type="match status" value="1"/>
</dbReference>
<dbReference type="PIRSF" id="PIRSF000136">
    <property type="entry name" value="LGO_GLO"/>
    <property type="match status" value="1"/>
</dbReference>
<proteinExistence type="predicted"/>
<dbReference type="Pfam" id="PF04030">
    <property type="entry name" value="ALO"/>
    <property type="match status" value="1"/>
</dbReference>
<dbReference type="PANTHER" id="PTHR43762">
    <property type="entry name" value="L-GULONOLACTONE OXIDASE"/>
    <property type="match status" value="1"/>
</dbReference>
<dbReference type="SUPFAM" id="SSF56176">
    <property type="entry name" value="FAD-binding/transporter-associated domain-like"/>
    <property type="match status" value="1"/>
</dbReference>
<protein>
    <submittedName>
        <fullName evidence="3">Xylitol oxidase</fullName>
        <ecNumber evidence="3">1.1.3.41</ecNumber>
    </submittedName>
</protein>
<evidence type="ECO:0000259" key="2">
    <source>
        <dbReference type="PROSITE" id="PS51387"/>
    </source>
</evidence>
<evidence type="ECO:0000313" key="4">
    <source>
        <dbReference type="Proteomes" id="UP000636579"/>
    </source>
</evidence>
<dbReference type="InterPro" id="IPR007173">
    <property type="entry name" value="ALO_C"/>
</dbReference>
<dbReference type="InterPro" id="IPR016169">
    <property type="entry name" value="FAD-bd_PCMH_sub2"/>
</dbReference>
<dbReference type="InterPro" id="IPR016171">
    <property type="entry name" value="Vanillyl_alc_oxidase_C-sub2"/>
</dbReference>
<dbReference type="Pfam" id="PF01565">
    <property type="entry name" value="FAD_binding_4"/>
    <property type="match status" value="1"/>
</dbReference>
<dbReference type="EC" id="1.1.3.41" evidence="3"/>